<sequence>MCAMTERVVIARLAKIFVKKYLPNDSKKAGGVMMQERIIDNAIFLLHWINDDAVFLLRWISNNPTVAPIIVTIVTGIVALFVQKRSFKKQLKILQRQTIASETQAAILLEDKKARDLGPYLTLMAIFIPPKYEASSTVKVRLYIRNLTKRDIMIRNIRISKKSPFKFIKNACSVLSYKSDIRNEPFITKRTTPKLLATCPQHMKSNSSLEYALNFFIISAQNITVLDFMTTCRKPSSRNIANFTLEHTSIINPDETRTVHFWASWPRSKDTYREIGLLSLVAANDPYLKDLWDQH</sequence>
<dbReference type="AlphaFoldDB" id="M1NU65"/>
<evidence type="ECO:0000313" key="3">
    <source>
        <dbReference type="Proteomes" id="UP000011729"/>
    </source>
</evidence>
<evidence type="ECO:0000256" key="1">
    <source>
        <dbReference type="SAM" id="Phobius"/>
    </source>
</evidence>
<keyword evidence="1" id="KW-0812">Transmembrane</keyword>
<keyword evidence="1" id="KW-1133">Transmembrane helix</keyword>
<dbReference type="eggNOG" id="ENOG50301H3">
    <property type="taxonomic scope" value="Bacteria"/>
</dbReference>
<gene>
    <name evidence="2" type="ordered locus">BAnh1_09760</name>
</gene>
<protein>
    <submittedName>
        <fullName evidence="2">Uncharacterized protein</fullName>
    </submittedName>
</protein>
<dbReference type="PATRIC" id="fig|1094489.3.peg.1193"/>
<dbReference type="HOGENOM" id="CLU_955341_0_0_5"/>
<reference evidence="2 3" key="1">
    <citation type="journal article" date="2013" name="PLoS Genet.">
        <title>A gene transfer agent and a dynamic repertoire of secretion systems hold the keys to the explosive radiation of the emerging pathogen Bartonella.</title>
        <authorList>
            <person name="Guy L."/>
            <person name="Nystedt B."/>
            <person name="Toft C."/>
            <person name="Zaremba-Niedzwiedzka K."/>
            <person name="Berglund E.C."/>
            <person name="Granberg F."/>
            <person name="Naslund K."/>
            <person name="Eriksson A.S."/>
            <person name="Andersson S.G."/>
        </authorList>
    </citation>
    <scope>NUCLEOTIDE SEQUENCE [LARGE SCALE GENOMIC DNA]</scope>
    <source>
        <strain evidence="2 3">Aust/NH1</strain>
    </source>
</reference>
<dbReference type="EMBL" id="CP003123">
    <property type="protein sequence ID" value="AGF74848.1"/>
    <property type="molecule type" value="Genomic_DNA"/>
</dbReference>
<keyword evidence="1" id="KW-0472">Membrane</keyword>
<keyword evidence="3" id="KW-1185">Reference proteome</keyword>
<dbReference type="Proteomes" id="UP000011729">
    <property type="component" value="Chromosome"/>
</dbReference>
<accession>M1NU65</accession>
<name>M1NU65_BARAA</name>
<dbReference type="STRING" id="1094489.BAnh1_09760"/>
<evidence type="ECO:0000313" key="2">
    <source>
        <dbReference type="EMBL" id="AGF74848.1"/>
    </source>
</evidence>
<proteinExistence type="predicted"/>
<feature type="transmembrane region" description="Helical" evidence="1">
    <location>
        <begin position="65"/>
        <end position="82"/>
    </location>
</feature>
<organism evidence="2 3">
    <name type="scientific">Bartonella australis (strain Aust/NH1)</name>
    <dbReference type="NCBI Taxonomy" id="1094489"/>
    <lineage>
        <taxon>Bacteria</taxon>
        <taxon>Pseudomonadati</taxon>
        <taxon>Pseudomonadota</taxon>
        <taxon>Alphaproteobacteria</taxon>
        <taxon>Hyphomicrobiales</taxon>
        <taxon>Bartonellaceae</taxon>
        <taxon>Bartonella</taxon>
    </lineage>
</organism>
<dbReference type="KEGG" id="baus:BAnh1_09760"/>